<sequence length="104" mass="11873">MGFVSLRNQCLSMTDTSFRRRLELRDRNRILGWATTNPSSLPSRPYSIKVFFAFGYYRLATLGPTFSLFENNQGLRSIKSFMPAQTTIYLWKGRNAGFSLSTGS</sequence>
<organism evidence="1 2">
    <name type="scientific">Protea cynaroides</name>
    <dbReference type="NCBI Taxonomy" id="273540"/>
    <lineage>
        <taxon>Eukaryota</taxon>
        <taxon>Viridiplantae</taxon>
        <taxon>Streptophyta</taxon>
        <taxon>Embryophyta</taxon>
        <taxon>Tracheophyta</taxon>
        <taxon>Spermatophyta</taxon>
        <taxon>Magnoliopsida</taxon>
        <taxon>Proteales</taxon>
        <taxon>Proteaceae</taxon>
        <taxon>Protea</taxon>
    </lineage>
</organism>
<dbReference type="EMBL" id="JAMYWD010000011">
    <property type="protein sequence ID" value="KAJ4954453.1"/>
    <property type="molecule type" value="Genomic_DNA"/>
</dbReference>
<gene>
    <name evidence="1" type="ORF">NE237_011236</name>
</gene>
<dbReference type="Proteomes" id="UP001141806">
    <property type="component" value="Unassembled WGS sequence"/>
</dbReference>
<comment type="caution">
    <text evidence="1">The sequence shown here is derived from an EMBL/GenBank/DDBJ whole genome shotgun (WGS) entry which is preliminary data.</text>
</comment>
<proteinExistence type="predicted"/>
<evidence type="ECO:0000313" key="2">
    <source>
        <dbReference type="Proteomes" id="UP001141806"/>
    </source>
</evidence>
<evidence type="ECO:0000313" key="1">
    <source>
        <dbReference type="EMBL" id="KAJ4954453.1"/>
    </source>
</evidence>
<reference evidence="1" key="1">
    <citation type="journal article" date="2023" name="Plant J.">
        <title>The genome of the king protea, Protea cynaroides.</title>
        <authorList>
            <person name="Chang J."/>
            <person name="Duong T.A."/>
            <person name="Schoeman C."/>
            <person name="Ma X."/>
            <person name="Roodt D."/>
            <person name="Barker N."/>
            <person name="Li Z."/>
            <person name="Van de Peer Y."/>
            <person name="Mizrachi E."/>
        </authorList>
    </citation>
    <scope>NUCLEOTIDE SEQUENCE</scope>
    <source>
        <tissue evidence="1">Young leaves</tissue>
    </source>
</reference>
<dbReference type="AlphaFoldDB" id="A0A9Q0JY32"/>
<keyword evidence="2" id="KW-1185">Reference proteome</keyword>
<accession>A0A9Q0JY32</accession>
<name>A0A9Q0JY32_9MAGN</name>
<dbReference type="OrthoDB" id="1705253at2759"/>
<protein>
    <submittedName>
        <fullName evidence="1">Uncharacterized protein</fullName>
    </submittedName>
</protein>